<dbReference type="Pfam" id="PF03031">
    <property type="entry name" value="NIF"/>
    <property type="match status" value="1"/>
</dbReference>
<feature type="domain" description="FCP1 homology" evidence="3">
    <location>
        <begin position="191"/>
        <end position="332"/>
    </location>
</feature>
<evidence type="ECO:0000256" key="2">
    <source>
        <dbReference type="SAM" id="MobiDB-lite"/>
    </source>
</evidence>
<reference evidence="5" key="2">
    <citation type="journal article" date="2020" name="Data Brief">
        <title>Transcriptome dataset of Babesia bovis life stages within vertebrate and invertebrate hosts.</title>
        <authorList>
            <person name="Ueti M.W."/>
            <person name="Johnson W.C."/>
            <person name="Kappmeyer L.S."/>
            <person name="Herndon D.R."/>
            <person name="Mousel M.R."/>
            <person name="Reif K.E."/>
            <person name="Taus N.S."/>
            <person name="Ifeonu O.O."/>
            <person name="Silva J.C."/>
            <person name="Suarez C.E."/>
            <person name="Brayton K.A."/>
        </authorList>
    </citation>
    <scope>NUCLEOTIDE SEQUENCE [LARGE SCALE GENOMIC DNA]</scope>
</reference>
<dbReference type="GO" id="GO:0005744">
    <property type="term" value="C:TIM23 mitochondrial import inner membrane translocase complex"/>
    <property type="evidence" value="ECO:0007669"/>
    <property type="project" value="UniProtKB-UniRule"/>
</dbReference>
<gene>
    <name evidence="4" type="ORF">BBOV_III011630</name>
</gene>
<comment type="caution">
    <text evidence="4">The sequence shown here is derived from an EMBL/GenBank/DDBJ whole genome shotgun (WGS) entry which is preliminary data.</text>
</comment>
<comment type="function">
    <text evidence="1">Essential component of the TIM23 complex, a complex that mediates the translocation of transit peptide-containing proteins across the mitochondrial inner membrane.</text>
</comment>
<organism evidence="4 5">
    <name type="scientific">Babesia bovis</name>
    <dbReference type="NCBI Taxonomy" id="5865"/>
    <lineage>
        <taxon>Eukaryota</taxon>
        <taxon>Sar</taxon>
        <taxon>Alveolata</taxon>
        <taxon>Apicomplexa</taxon>
        <taxon>Aconoidasida</taxon>
        <taxon>Piroplasmida</taxon>
        <taxon>Babesiidae</taxon>
        <taxon>Babesia</taxon>
    </lineage>
</organism>
<proteinExistence type="inferred from homology"/>
<keyword evidence="1" id="KW-0813">Transport</keyword>
<dbReference type="InterPro" id="IPR036412">
    <property type="entry name" value="HAD-like_sf"/>
</dbReference>
<keyword evidence="1" id="KW-0809">Transit peptide</keyword>
<comment type="similarity">
    <text evidence="1">Belongs to the TIM50 family.</text>
</comment>
<dbReference type="InterPro" id="IPR023214">
    <property type="entry name" value="HAD_sf"/>
</dbReference>
<protein>
    <recommendedName>
        <fullName evidence="1">Mitochondrial import inner membrane translocase subunit TIM50</fullName>
    </recommendedName>
</protein>
<feature type="compositionally biased region" description="Polar residues" evidence="2">
    <location>
        <begin position="95"/>
        <end position="122"/>
    </location>
</feature>
<dbReference type="Proteomes" id="UP000002173">
    <property type="component" value="Unassembled WGS sequence"/>
</dbReference>
<reference evidence="4 5" key="1">
    <citation type="journal article" date="2007" name="PLoS Pathog.">
        <title>Genome sequence of Babesia bovis and comparative analysis of apicomplexan hemoprotozoa.</title>
        <authorList>
            <person name="Brayton K.A."/>
            <person name="Lau A.O.T."/>
            <person name="Herndon D.R."/>
            <person name="Hannick L."/>
            <person name="Kappmeyer L.S."/>
            <person name="Berens S.J."/>
            <person name="Bidwell S.L."/>
            <person name="Brown W.C."/>
            <person name="Crabtree J."/>
            <person name="Fadrosh D."/>
            <person name="Feldblum T."/>
            <person name="Forberger H.A."/>
            <person name="Haas B.J."/>
            <person name="Howell J.M."/>
            <person name="Khouri H."/>
            <person name="Koo H."/>
            <person name="Mann D.J."/>
            <person name="Norimine J."/>
            <person name="Paulsen I.T."/>
            <person name="Radune D."/>
            <person name="Ren Q."/>
            <person name="Smith R.K. Jr."/>
            <person name="Suarez C.E."/>
            <person name="White O."/>
            <person name="Wortman J.R."/>
            <person name="Knowles D.P. Jr."/>
            <person name="McElwain T.F."/>
            <person name="Nene V.M."/>
        </authorList>
    </citation>
    <scope>NUCLEOTIDE SEQUENCE [LARGE SCALE GENOMIC DNA]</scope>
    <source>
        <strain evidence="4">T2Bo</strain>
    </source>
</reference>
<evidence type="ECO:0000313" key="5">
    <source>
        <dbReference type="Proteomes" id="UP000002173"/>
    </source>
</evidence>
<dbReference type="InterPro" id="IPR050365">
    <property type="entry name" value="TIM50"/>
</dbReference>
<dbReference type="STRING" id="5865.A7AQ81"/>
<keyword evidence="1" id="KW-0496">Mitochondrion</keyword>
<dbReference type="SMART" id="SM00577">
    <property type="entry name" value="CPDc"/>
    <property type="match status" value="1"/>
</dbReference>
<evidence type="ECO:0000259" key="3">
    <source>
        <dbReference type="PROSITE" id="PS50969"/>
    </source>
</evidence>
<keyword evidence="5" id="KW-1185">Reference proteome</keyword>
<evidence type="ECO:0000256" key="1">
    <source>
        <dbReference type="RuleBase" id="RU365079"/>
    </source>
</evidence>
<sequence>MATFRGIYTFRPSLKLLNSNYIPAKIGHTGLYSLNIAGYSTSSRDSYNARLYGRTCARSNSQPREMNFYGLMESCARYSTSNATAESSTTEQKTEGNGTASQPGTKTESNSGNTNDSDTQTNADRKNPLPMGIFGCASMVLAGYCFAGFREKDETIMATLERGMDRIIEKLNGMFVNDDGPLLPDIEDLNYPPNLPTLVVDLDKVVAKLEYDRRTGWQLKKRPYADRFFRELINYYEIVVWSDDSYPVATDVANRWGLPVIGCIHRDRCTKFKGSYIKDLSKLGRDLNRVILLDHDRVACMLQEDNAILVREFDGDESDNELLHLIGLLKTIAINPTDVKRQIMQFGGGLDRDIGRRFAEKHQYDAERARARQSLSKRLGFKHF</sequence>
<accession>A7AQ81</accession>
<dbReference type="GO" id="GO:0015031">
    <property type="term" value="P:protein transport"/>
    <property type="evidence" value="ECO:0007669"/>
    <property type="project" value="UniProtKB-KW"/>
</dbReference>
<dbReference type="InParanoid" id="A7AQ81"/>
<dbReference type="KEGG" id="bbo:BBOV_III011630"/>
<dbReference type="InterPro" id="IPR004274">
    <property type="entry name" value="FCP1_dom"/>
</dbReference>
<comment type="subunit">
    <text evidence="1">Component of the TIM23 complex.</text>
</comment>
<dbReference type="VEuPathDB" id="PiroplasmaDB:BBOV_III011630"/>
<dbReference type="PROSITE" id="PS50969">
    <property type="entry name" value="FCP1"/>
    <property type="match status" value="1"/>
</dbReference>
<dbReference type="AlphaFoldDB" id="A7AQ81"/>
<keyword evidence="1" id="KW-0653">Protein transport</keyword>
<dbReference type="SUPFAM" id="SSF56784">
    <property type="entry name" value="HAD-like"/>
    <property type="match status" value="1"/>
</dbReference>
<dbReference type="RefSeq" id="XP_001612283.1">
    <property type="nucleotide sequence ID" value="XM_001612233.1"/>
</dbReference>
<dbReference type="eggNOG" id="KOG2832">
    <property type="taxonomic scope" value="Eukaryota"/>
</dbReference>
<feature type="region of interest" description="Disordered" evidence="2">
    <location>
        <begin position="82"/>
        <end position="127"/>
    </location>
</feature>
<comment type="subcellular location">
    <subcellularLocation>
        <location evidence="1">Mitochondrion inner membrane</location>
        <topology evidence="1">Single-pass membrane protein</topology>
    </subcellularLocation>
</comment>
<dbReference type="OMA" id="PNGYISH"/>
<dbReference type="GeneID" id="5480543"/>
<dbReference type="PANTHER" id="PTHR12210">
    <property type="entry name" value="DULLARD PROTEIN PHOSPHATASE"/>
    <property type="match status" value="1"/>
</dbReference>
<name>A7AQ81_BABBO</name>
<dbReference type="CDD" id="cd07521">
    <property type="entry name" value="HAD_FCP1-like"/>
    <property type="match status" value="1"/>
</dbReference>
<evidence type="ECO:0000313" key="4">
    <source>
        <dbReference type="EMBL" id="EDO08715.1"/>
    </source>
</evidence>
<dbReference type="EMBL" id="AAXT01000001">
    <property type="protein sequence ID" value="EDO08715.1"/>
    <property type="molecule type" value="Genomic_DNA"/>
</dbReference>
<reference evidence="5" key="3">
    <citation type="journal article" date="2021" name="Int. J. Parasitol.">
        <title>Comparative analysis of gene expression between Babesia bovis blood stages and kinetes allowed by improved genome annotation.</title>
        <authorList>
            <person name="Ueti M.W."/>
            <person name="Johnson W.C."/>
            <person name="Kappmeyer L.S."/>
            <person name="Herndon D.R."/>
            <person name="Mousel M.R."/>
            <person name="Reif K.E."/>
            <person name="Taus N.S."/>
            <person name="Ifeonu O.O."/>
            <person name="Silva J.C."/>
            <person name="Suarez C.E."/>
            <person name="Brayton K.A."/>
        </authorList>
    </citation>
    <scope>NUCLEOTIDE SEQUENCE [LARGE SCALE GENOMIC DNA]</scope>
</reference>
<keyword evidence="1" id="KW-0811">Translocation</keyword>
<feature type="compositionally biased region" description="Low complexity" evidence="2">
    <location>
        <begin position="82"/>
        <end position="91"/>
    </location>
</feature>
<dbReference type="Gene3D" id="3.40.50.1000">
    <property type="entry name" value="HAD superfamily/HAD-like"/>
    <property type="match status" value="1"/>
</dbReference>